<evidence type="ECO:0000256" key="1">
    <source>
        <dbReference type="SAM" id="MobiDB-lite"/>
    </source>
</evidence>
<name>A0AAD0ZHE5_9PSED</name>
<evidence type="ECO:0000313" key="2">
    <source>
        <dbReference type="EMBL" id="AZE29498.1"/>
    </source>
</evidence>
<organism evidence="2 3">
    <name type="scientific">Pseudomonas chlororaphis subsp. aureofaciens</name>
    <dbReference type="NCBI Taxonomy" id="587851"/>
    <lineage>
        <taxon>Bacteria</taxon>
        <taxon>Pseudomonadati</taxon>
        <taxon>Pseudomonadota</taxon>
        <taxon>Gammaproteobacteria</taxon>
        <taxon>Pseudomonadales</taxon>
        <taxon>Pseudomonadaceae</taxon>
        <taxon>Pseudomonas</taxon>
    </lineage>
</organism>
<accession>A0AAD0ZHE5</accession>
<proteinExistence type="predicted"/>
<sequence>MKKTLPASQPADLPASSESRQGERSKASSNKASSNKASSNRAPSSKASAKKPSSFYMKQMRAGLSAAGYVKHETWVLPENRSVLKHIEKKLRQPLIGGAPVLENDMIAGENWTIDRLFSALQALDEVTSNEIGLSLIQGAEPSIKLEMHDFGGLPIYIAVVGEQIIVDTVLVDLESINDVARFNDAVLRSREMFPLSSIGIESMPNGQTVYNMFGALSASSNLTNVVTEVKTLVDNVQRATEAFESFFN</sequence>
<reference evidence="2 3" key="1">
    <citation type="submission" date="2018-03" db="EMBL/GenBank/DDBJ databases">
        <title>Diversity of phytobeneficial traits revealed by whole-genome analysis of worldwide-isolated phenazine-producing Pseudomonas spp.</title>
        <authorList>
            <person name="Biessy A."/>
            <person name="Novinscak A."/>
            <person name="Blom J."/>
            <person name="Leger G."/>
            <person name="Thomashow L.S."/>
            <person name="Cazorla F.M."/>
            <person name="Josic D."/>
            <person name="Filion M."/>
        </authorList>
    </citation>
    <scope>NUCLEOTIDE SEQUENCE [LARGE SCALE GENOMIC DNA]</scope>
    <source>
        <strain evidence="2 3">ChPhzS24</strain>
    </source>
</reference>
<feature type="compositionally biased region" description="Low complexity" evidence="1">
    <location>
        <begin position="27"/>
        <end position="53"/>
    </location>
</feature>
<dbReference type="EMBL" id="CP027750">
    <property type="protein sequence ID" value="AZE29498.1"/>
    <property type="molecule type" value="Genomic_DNA"/>
</dbReference>
<dbReference type="AlphaFoldDB" id="A0AAD0ZHE5"/>
<evidence type="ECO:0000313" key="3">
    <source>
        <dbReference type="Proteomes" id="UP000280455"/>
    </source>
</evidence>
<dbReference type="RefSeq" id="WP_028682285.1">
    <property type="nucleotide sequence ID" value="NZ_CP027750.1"/>
</dbReference>
<dbReference type="Pfam" id="PF09938">
    <property type="entry name" value="DUF2170"/>
    <property type="match status" value="1"/>
</dbReference>
<dbReference type="InterPro" id="IPR019231">
    <property type="entry name" value="DUF2170"/>
</dbReference>
<evidence type="ECO:0008006" key="4">
    <source>
        <dbReference type="Google" id="ProtNLM"/>
    </source>
</evidence>
<gene>
    <name evidence="2" type="ORF">C4K07_2713</name>
</gene>
<dbReference type="Proteomes" id="UP000280455">
    <property type="component" value="Chromosome"/>
</dbReference>
<protein>
    <recommendedName>
        <fullName evidence="4">DUF2170 family protein</fullName>
    </recommendedName>
</protein>
<feature type="region of interest" description="Disordered" evidence="1">
    <location>
        <begin position="1"/>
        <end position="53"/>
    </location>
</feature>